<evidence type="ECO:0000256" key="6">
    <source>
        <dbReference type="ARBA" id="ARBA00023136"/>
    </source>
</evidence>
<feature type="transmembrane region" description="Helical" evidence="8">
    <location>
        <begin position="56"/>
        <end position="75"/>
    </location>
</feature>
<accession>A0AB39BUV2</accession>
<feature type="transmembrane region" description="Helical" evidence="8">
    <location>
        <begin position="6"/>
        <end position="24"/>
    </location>
</feature>
<sequence length="105" mass="11407">MAWFYLIAAGVMEIVGVTMITKLHQERSWRNIIYLIGGFGTSFIFLALAMESLPMSTAYAIWTGIGASGGVLIGMTVYGESRNVKRILFLSMILGAAVGLKLISK</sequence>
<dbReference type="InterPro" id="IPR037185">
    <property type="entry name" value="EmrE-like"/>
</dbReference>
<keyword evidence="6 8" id="KW-0472">Membrane</keyword>
<name>A0AB39BUV2_9BACI</name>
<dbReference type="Gene3D" id="1.10.3730.20">
    <property type="match status" value="1"/>
</dbReference>
<evidence type="ECO:0000256" key="3">
    <source>
        <dbReference type="ARBA" id="ARBA00022475"/>
    </source>
</evidence>
<keyword evidence="3" id="KW-1003">Cell membrane</keyword>
<evidence type="ECO:0000256" key="8">
    <source>
        <dbReference type="SAM" id="Phobius"/>
    </source>
</evidence>
<evidence type="ECO:0000256" key="4">
    <source>
        <dbReference type="ARBA" id="ARBA00022692"/>
    </source>
</evidence>
<dbReference type="PANTHER" id="PTHR30561">
    <property type="entry name" value="SMR FAMILY PROTON-DEPENDENT DRUG EFFLUX TRANSPORTER SUGE"/>
    <property type="match status" value="1"/>
</dbReference>
<keyword evidence="2" id="KW-0813">Transport</keyword>
<dbReference type="SUPFAM" id="SSF103481">
    <property type="entry name" value="Multidrug resistance efflux transporter EmrE"/>
    <property type="match status" value="1"/>
</dbReference>
<organism evidence="9">
    <name type="scientific">Alkalihalophilus sp. As8PL</name>
    <dbReference type="NCBI Taxonomy" id="3237103"/>
    <lineage>
        <taxon>Bacteria</taxon>
        <taxon>Bacillati</taxon>
        <taxon>Bacillota</taxon>
        <taxon>Bacilli</taxon>
        <taxon>Bacillales</taxon>
        <taxon>Bacillaceae</taxon>
        <taxon>Alkalihalophilus</taxon>
    </lineage>
</organism>
<evidence type="ECO:0000256" key="2">
    <source>
        <dbReference type="ARBA" id="ARBA00022448"/>
    </source>
</evidence>
<comment type="subcellular location">
    <subcellularLocation>
        <location evidence="1 7">Cell membrane</location>
        <topology evidence="1 7">Multi-pass membrane protein</topology>
    </subcellularLocation>
</comment>
<evidence type="ECO:0000313" key="9">
    <source>
        <dbReference type="EMBL" id="XDI37751.1"/>
    </source>
</evidence>
<comment type="similarity">
    <text evidence="7">Belongs to the drug/metabolite transporter (DMT) superfamily. Small multidrug resistance (SMR) (TC 2.A.7.1) family.</text>
</comment>
<evidence type="ECO:0000256" key="1">
    <source>
        <dbReference type="ARBA" id="ARBA00004651"/>
    </source>
</evidence>
<reference evidence="9" key="1">
    <citation type="submission" date="2024-07" db="EMBL/GenBank/DDBJ databases">
        <title>Identification and characteristics of an arsenic-resistant bacterial isolate, which belongs to a novel species.</title>
        <authorList>
            <person name="Juszczyk A."/>
            <person name="Kowalczyk A."/>
            <person name="Was K."/>
            <person name="Kosowicz W."/>
            <person name="Budzyn A."/>
            <person name="Latowski D."/>
        </authorList>
    </citation>
    <scope>NUCLEOTIDE SEQUENCE</scope>
    <source>
        <strain evidence="9">As8PL</strain>
    </source>
</reference>
<protein>
    <submittedName>
        <fullName evidence="9">Multidrug efflux SMR transporter</fullName>
    </submittedName>
</protein>
<evidence type="ECO:0000256" key="5">
    <source>
        <dbReference type="ARBA" id="ARBA00022989"/>
    </source>
</evidence>
<keyword evidence="5 8" id="KW-1133">Transmembrane helix</keyword>
<dbReference type="Pfam" id="PF00893">
    <property type="entry name" value="Multi_Drug_Res"/>
    <property type="match status" value="1"/>
</dbReference>
<evidence type="ECO:0000256" key="7">
    <source>
        <dbReference type="RuleBase" id="RU003942"/>
    </source>
</evidence>
<dbReference type="RefSeq" id="WP_368505079.1">
    <property type="nucleotide sequence ID" value="NZ_CP162551.1"/>
</dbReference>
<feature type="transmembrane region" description="Helical" evidence="8">
    <location>
        <begin position="31"/>
        <end position="50"/>
    </location>
</feature>
<dbReference type="InterPro" id="IPR000390">
    <property type="entry name" value="Small_drug/metabolite_transptr"/>
</dbReference>
<dbReference type="GO" id="GO:0022857">
    <property type="term" value="F:transmembrane transporter activity"/>
    <property type="evidence" value="ECO:0007669"/>
    <property type="project" value="InterPro"/>
</dbReference>
<gene>
    <name evidence="9" type="ORF">AB3N04_05370</name>
</gene>
<dbReference type="InterPro" id="IPR045324">
    <property type="entry name" value="Small_multidrug_res"/>
</dbReference>
<dbReference type="GO" id="GO:0005886">
    <property type="term" value="C:plasma membrane"/>
    <property type="evidence" value="ECO:0007669"/>
    <property type="project" value="UniProtKB-SubCell"/>
</dbReference>
<feature type="transmembrane region" description="Helical" evidence="8">
    <location>
        <begin position="87"/>
        <end position="104"/>
    </location>
</feature>
<dbReference type="EMBL" id="CP162551">
    <property type="protein sequence ID" value="XDI37751.1"/>
    <property type="molecule type" value="Genomic_DNA"/>
</dbReference>
<dbReference type="PANTHER" id="PTHR30561:SF0">
    <property type="entry name" value="GUANIDINIUM EXPORTER"/>
    <property type="match status" value="1"/>
</dbReference>
<proteinExistence type="inferred from homology"/>
<dbReference type="AlphaFoldDB" id="A0AB39BUV2"/>
<keyword evidence="4 7" id="KW-0812">Transmembrane</keyword>